<dbReference type="KEGG" id="hra:EI982_01685"/>
<dbReference type="InterPro" id="IPR058335">
    <property type="entry name" value="PccX"/>
</dbReference>
<proteinExistence type="predicted"/>
<dbReference type="EMBL" id="CP034345">
    <property type="protein sequence ID" value="QGX93597.1"/>
    <property type="molecule type" value="Genomic_DNA"/>
</dbReference>
<accession>A0A6B9F5C6</accession>
<sequence length="84" mass="8738">MYELDVPADADAEEAAAIAAAVGAHVRDGERAAAAAATTPSDEGWDGRRWTFAGRIDGLQSRSVRVPDGAPTDGWTAAGRTDRL</sequence>
<dbReference type="RefSeq" id="WP_157687839.1">
    <property type="nucleotide sequence ID" value="NZ_CP034345.1"/>
</dbReference>
<name>A0A6B9F5C6_9EURY</name>
<keyword evidence="3" id="KW-1185">Reference proteome</keyword>
<dbReference type="Pfam" id="PF26062">
    <property type="entry name" value="DUF8022"/>
    <property type="match status" value="1"/>
</dbReference>
<dbReference type="GeneID" id="99244562"/>
<dbReference type="Proteomes" id="UP000428325">
    <property type="component" value="Chromosome"/>
</dbReference>
<reference evidence="2 3" key="1">
    <citation type="submission" date="2018-12" db="EMBL/GenBank/DDBJ databases">
        <title>Complete genome sequence of Haloplanus rallus MBLA0036.</title>
        <authorList>
            <person name="Nam Y.-d."/>
            <person name="Kang J."/>
            <person name="Chung W.-H."/>
            <person name="Park Y.S."/>
        </authorList>
    </citation>
    <scope>NUCLEOTIDE SEQUENCE [LARGE SCALE GENOMIC DNA]</scope>
    <source>
        <strain evidence="2 3">MBLA0036</strain>
    </source>
</reference>
<feature type="region of interest" description="Disordered" evidence="1">
    <location>
        <begin position="29"/>
        <end position="48"/>
    </location>
</feature>
<organism evidence="2 3">
    <name type="scientific">Haloplanus rallus</name>
    <dbReference type="NCBI Taxonomy" id="1816183"/>
    <lineage>
        <taxon>Archaea</taxon>
        <taxon>Methanobacteriati</taxon>
        <taxon>Methanobacteriota</taxon>
        <taxon>Stenosarchaea group</taxon>
        <taxon>Halobacteria</taxon>
        <taxon>Halobacteriales</taxon>
        <taxon>Haloferacaceae</taxon>
        <taxon>Haloplanus</taxon>
    </lineage>
</organism>
<evidence type="ECO:0000256" key="1">
    <source>
        <dbReference type="SAM" id="MobiDB-lite"/>
    </source>
</evidence>
<evidence type="ECO:0000313" key="2">
    <source>
        <dbReference type="EMBL" id="QGX93597.1"/>
    </source>
</evidence>
<dbReference type="OrthoDB" id="214756at2157"/>
<protein>
    <submittedName>
        <fullName evidence="2">Acc operon protein</fullName>
    </submittedName>
</protein>
<gene>
    <name evidence="2" type="ORF">EI982_01685</name>
</gene>
<feature type="region of interest" description="Disordered" evidence="1">
    <location>
        <begin position="63"/>
        <end position="84"/>
    </location>
</feature>
<evidence type="ECO:0000313" key="3">
    <source>
        <dbReference type="Proteomes" id="UP000428325"/>
    </source>
</evidence>
<dbReference type="AlphaFoldDB" id="A0A6B9F5C6"/>